<accession>A0ABY9HAZ8</accession>
<evidence type="ECO:0000313" key="3">
    <source>
        <dbReference type="EMBL" id="WLP85779.1"/>
    </source>
</evidence>
<sequence>MKKLNKKYLIISAGFLTASVICAATVTGVAFSKKHKTQTPKPVEEIEVKPIAGPSNGISKIKPKYSKISLFEYNSNPFTNLEFINKELEKPENKFATIDWEDENTTFMSDLKSISNRFLINQELMEKGLKELEKVTEIELFYYKNLFMVEDLFNKIFKDNIDKLTTNPLTNEALLKIKNNKNASKDEIKTLMTSTGYFIADLSYKLQGYVGTLKFEKIDPELLKKYLPEEFNSTEEFENKFNNFKNSIKSFISWMKNVMLTDNNITQIINELEDKLFDLENQINLIHKTTLAAVNYLREGTDDFRIKNAKILIENKISTTKAGIYNQVVTIYNVLIKKLKTDVDTYNKLAAEQNPIVDNFLKLVNIKYKLFTNNIRDFYNQLKINNNDIKNLIDTFYTIFQLNSEQINQQKDEFARSKFVANINNFRHLLRNIANFLVVDQMLCNHSKY</sequence>
<dbReference type="EMBL" id="CP132191">
    <property type="protein sequence ID" value="WLP85779.1"/>
    <property type="molecule type" value="Genomic_DNA"/>
</dbReference>
<protein>
    <recommendedName>
        <fullName evidence="5">Lipoprotein</fullName>
    </recommendedName>
</protein>
<keyword evidence="4" id="KW-1185">Reference proteome</keyword>
<name>A0ABY9HAZ8_9MOLU</name>
<keyword evidence="2" id="KW-0732">Signal</keyword>
<gene>
    <name evidence="3" type="ORF">Q8852_01350</name>
</gene>
<feature type="chain" id="PRO_5045230067" description="Lipoprotein" evidence="2">
    <location>
        <begin position="24"/>
        <end position="449"/>
    </location>
</feature>
<reference evidence="3" key="1">
    <citation type="submission" date="2023-08" db="EMBL/GenBank/DDBJ databases">
        <title>Complete genome sequence of Mycoplasma seminis 2200.</title>
        <authorList>
            <person name="Spergser J."/>
        </authorList>
    </citation>
    <scope>NUCLEOTIDE SEQUENCE [LARGE SCALE GENOMIC DNA]</scope>
    <source>
        <strain evidence="3">2200</strain>
    </source>
</reference>
<dbReference type="RefSeq" id="WP_305938203.1">
    <property type="nucleotide sequence ID" value="NZ_CP132191.1"/>
</dbReference>
<feature type="signal peptide" evidence="2">
    <location>
        <begin position="1"/>
        <end position="23"/>
    </location>
</feature>
<evidence type="ECO:0000313" key="4">
    <source>
        <dbReference type="Proteomes" id="UP001237011"/>
    </source>
</evidence>
<keyword evidence="1" id="KW-0175">Coiled coil</keyword>
<proteinExistence type="predicted"/>
<feature type="coiled-coil region" evidence="1">
    <location>
        <begin position="262"/>
        <end position="289"/>
    </location>
</feature>
<organism evidence="3 4">
    <name type="scientific">Mycoplasma seminis</name>
    <dbReference type="NCBI Taxonomy" id="512749"/>
    <lineage>
        <taxon>Bacteria</taxon>
        <taxon>Bacillati</taxon>
        <taxon>Mycoplasmatota</taxon>
        <taxon>Mollicutes</taxon>
        <taxon>Mycoplasmataceae</taxon>
        <taxon>Mycoplasma</taxon>
    </lineage>
</organism>
<evidence type="ECO:0000256" key="1">
    <source>
        <dbReference type="SAM" id="Coils"/>
    </source>
</evidence>
<evidence type="ECO:0000256" key="2">
    <source>
        <dbReference type="SAM" id="SignalP"/>
    </source>
</evidence>
<evidence type="ECO:0008006" key="5">
    <source>
        <dbReference type="Google" id="ProtNLM"/>
    </source>
</evidence>
<dbReference type="Proteomes" id="UP001237011">
    <property type="component" value="Chromosome"/>
</dbReference>